<name>C9YA72_CURXX</name>
<feature type="domain" description="N-acetyltransferase" evidence="3">
    <location>
        <begin position="22"/>
        <end position="166"/>
    </location>
</feature>
<protein>
    <recommendedName>
        <fullName evidence="3">N-acetyltransferase domain-containing protein</fullName>
    </recommendedName>
</protein>
<dbReference type="GO" id="GO:0016747">
    <property type="term" value="F:acyltransferase activity, transferring groups other than amino-acyl groups"/>
    <property type="evidence" value="ECO:0007669"/>
    <property type="project" value="InterPro"/>
</dbReference>
<dbReference type="InterPro" id="IPR050832">
    <property type="entry name" value="Bact_Acetyltransf"/>
</dbReference>
<keyword evidence="2" id="KW-0012">Acyltransferase</keyword>
<reference evidence="4" key="1">
    <citation type="journal article" date="2010" name="Nature">
        <title>The dynamic genome of Hydra.</title>
        <authorList>
            <person name="Chapman J.A."/>
            <person name="Kirkness E.F."/>
            <person name="Simakov O."/>
            <person name="Hampson S.E."/>
            <person name="Mitros T."/>
            <person name="Weinmaier T."/>
            <person name="Rattei T."/>
            <person name="Balasubramanian P.G."/>
            <person name="Borman J."/>
            <person name="Busam D."/>
            <person name="Disbennett K."/>
            <person name="Pfannkoch C."/>
            <person name="Sumin N."/>
            <person name="Sutton G."/>
            <person name="Viswanathan L."/>
            <person name="Walenz B."/>
            <person name="Goodstein D.M."/>
            <person name="Hellsten U."/>
            <person name="Kawashima T."/>
            <person name="Prochnik S.E."/>
            <person name="Putnam N.H."/>
            <person name="Shu S."/>
            <person name="Blumberg B."/>
            <person name="Dana C.E."/>
            <person name="Gee L."/>
            <person name="Kibler D.F."/>
            <person name="Law L."/>
            <person name="Lindgens D."/>
            <person name="Martinez D.E."/>
            <person name="Peng J."/>
            <person name="Wigge P.A."/>
            <person name="Bertulat B."/>
            <person name="Guder C."/>
            <person name="Nakamura Y."/>
            <person name="Ozbek S."/>
            <person name="Watanabe H."/>
            <person name="Khalturin K."/>
            <person name="Hemmrich G."/>
            <person name="Franke A."/>
            <person name="Augustin R."/>
            <person name="Fraune S."/>
            <person name="Hayakawa E."/>
            <person name="Hayakawa S."/>
            <person name="Hirose M."/>
            <person name="Hwang J."/>
            <person name="Ikeo K."/>
            <person name="Nishimiya-Fujisawa C."/>
            <person name="Ogura A."/>
            <person name="Takahashi T."/>
            <person name="Steinmetz P.R."/>
            <person name="Zhang X."/>
            <person name="Aufschnaiter R."/>
            <person name="Eder M.K."/>
            <person name="Gorny A.K."/>
            <person name="Salvenmoser W."/>
            <person name="Heimberg A.M."/>
            <person name="Wheeler B.M."/>
            <person name="Peterson K.J."/>
            <person name="Boettger A."/>
            <person name="Tischler P."/>
            <person name="Wolf A."/>
            <person name="Gojobori T."/>
            <person name="Remington K.A."/>
            <person name="Strausberg R.L."/>
            <person name="Venter J."/>
            <person name="Technau U."/>
            <person name="Hobmayer B."/>
            <person name="Bosch T.C."/>
            <person name="Holstein T.W."/>
            <person name="Fujisawa T."/>
            <person name="Bode H.R."/>
            <person name="David C.N."/>
            <person name="Rokhsar D.S."/>
            <person name="Steele R.E."/>
        </authorList>
    </citation>
    <scope>NUCLEOTIDE SEQUENCE</scope>
</reference>
<dbReference type="AlphaFoldDB" id="C9YA72"/>
<dbReference type="Gene3D" id="3.40.630.30">
    <property type="match status" value="1"/>
</dbReference>
<dbReference type="Pfam" id="PF00583">
    <property type="entry name" value="Acetyltransf_1"/>
    <property type="match status" value="1"/>
</dbReference>
<organism evidence="4">
    <name type="scientific">Curvibacter symbiont subsp. Hydra magnipapillata</name>
    <dbReference type="NCBI Taxonomy" id="667019"/>
    <lineage>
        <taxon>Bacteria</taxon>
        <taxon>Pseudomonadati</taxon>
        <taxon>Pseudomonadota</taxon>
        <taxon>Betaproteobacteria</taxon>
        <taxon>Burkholderiales</taxon>
        <taxon>Comamonadaceae</taxon>
        <taxon>Curvibacter</taxon>
    </lineage>
</organism>
<dbReference type="InterPro" id="IPR000182">
    <property type="entry name" value="GNAT_dom"/>
</dbReference>
<dbReference type="PROSITE" id="PS51186">
    <property type="entry name" value="GNAT"/>
    <property type="match status" value="1"/>
</dbReference>
<sequence length="166" mass="17927">MSHPIRVVRANYANPVHAAALVMLLDAYASDPMGGGEPLSDFAKAQLVPALAARPQAYSVLAFASTDDSVPVGLVNCIEGFSTFKCLPLVNVHDVAVLAGYRGQRIGEQMLDLVEHIARERGACKLTLEVLSGNTGAEKLYRRVGFAYYELDPAMGQAGFMQKWLD</sequence>
<evidence type="ECO:0000256" key="2">
    <source>
        <dbReference type="ARBA" id="ARBA00023315"/>
    </source>
</evidence>
<dbReference type="PANTHER" id="PTHR43877:SF2">
    <property type="entry name" value="AMINOALKYLPHOSPHONATE N-ACETYLTRANSFERASE-RELATED"/>
    <property type="match status" value="1"/>
</dbReference>
<evidence type="ECO:0000256" key="1">
    <source>
        <dbReference type="ARBA" id="ARBA00022679"/>
    </source>
</evidence>
<dbReference type="SUPFAM" id="SSF55729">
    <property type="entry name" value="Acyl-CoA N-acyltransferases (Nat)"/>
    <property type="match status" value="1"/>
</dbReference>
<dbReference type="PANTHER" id="PTHR43877">
    <property type="entry name" value="AMINOALKYLPHOSPHONATE N-ACETYLTRANSFERASE-RELATED-RELATED"/>
    <property type="match status" value="1"/>
</dbReference>
<accession>C9YA72</accession>
<dbReference type="InterPro" id="IPR016181">
    <property type="entry name" value="Acyl_CoA_acyltransferase"/>
</dbReference>
<dbReference type="CDD" id="cd04301">
    <property type="entry name" value="NAT_SF"/>
    <property type="match status" value="1"/>
</dbReference>
<keyword evidence="1" id="KW-0808">Transferase</keyword>
<dbReference type="EMBL" id="FN543104">
    <property type="protein sequence ID" value="CBA29055.1"/>
    <property type="molecule type" value="Genomic_DNA"/>
</dbReference>
<evidence type="ECO:0000313" key="4">
    <source>
        <dbReference type="EMBL" id="CBA29055.1"/>
    </source>
</evidence>
<evidence type="ECO:0000259" key="3">
    <source>
        <dbReference type="PROSITE" id="PS51186"/>
    </source>
</evidence>
<gene>
    <name evidence="4" type="ORF">Csp_A10230</name>
</gene>
<proteinExistence type="predicted"/>